<dbReference type="AlphaFoldDB" id="A0A2P2QQ28"/>
<name>A0A2P2QQ28_RHIMU</name>
<keyword evidence="1" id="KW-0472">Membrane</keyword>
<dbReference type="EMBL" id="GGEC01088599">
    <property type="protein sequence ID" value="MBX69083.1"/>
    <property type="molecule type" value="Transcribed_RNA"/>
</dbReference>
<proteinExistence type="predicted"/>
<sequence>MLEWLMTKKDIFEFIIWKAFFYFGVCPIQQLLPWIVCSCFICSVSVCIHSFN</sequence>
<keyword evidence="1" id="KW-1133">Transmembrane helix</keyword>
<feature type="transmembrane region" description="Helical" evidence="1">
    <location>
        <begin position="31"/>
        <end position="51"/>
    </location>
</feature>
<organism evidence="2">
    <name type="scientific">Rhizophora mucronata</name>
    <name type="common">Asiatic mangrove</name>
    <dbReference type="NCBI Taxonomy" id="61149"/>
    <lineage>
        <taxon>Eukaryota</taxon>
        <taxon>Viridiplantae</taxon>
        <taxon>Streptophyta</taxon>
        <taxon>Embryophyta</taxon>
        <taxon>Tracheophyta</taxon>
        <taxon>Spermatophyta</taxon>
        <taxon>Magnoliopsida</taxon>
        <taxon>eudicotyledons</taxon>
        <taxon>Gunneridae</taxon>
        <taxon>Pentapetalae</taxon>
        <taxon>rosids</taxon>
        <taxon>fabids</taxon>
        <taxon>Malpighiales</taxon>
        <taxon>Rhizophoraceae</taxon>
        <taxon>Rhizophora</taxon>
    </lineage>
</organism>
<evidence type="ECO:0000256" key="1">
    <source>
        <dbReference type="SAM" id="Phobius"/>
    </source>
</evidence>
<evidence type="ECO:0000313" key="2">
    <source>
        <dbReference type="EMBL" id="MBX69083.1"/>
    </source>
</evidence>
<accession>A0A2P2QQ28</accession>
<keyword evidence="1" id="KW-0812">Transmembrane</keyword>
<protein>
    <submittedName>
        <fullName evidence="2">Uncharacterized protein</fullName>
    </submittedName>
</protein>
<reference evidence="2" key="1">
    <citation type="submission" date="2018-02" db="EMBL/GenBank/DDBJ databases">
        <title>Rhizophora mucronata_Transcriptome.</title>
        <authorList>
            <person name="Meera S.P."/>
            <person name="Sreeshan A."/>
            <person name="Augustine A."/>
        </authorList>
    </citation>
    <scope>NUCLEOTIDE SEQUENCE</scope>
    <source>
        <tissue evidence="2">Leaf</tissue>
    </source>
</reference>